<accession>A0A7T2UNT8</accession>
<dbReference type="Proteomes" id="UP000595101">
    <property type="component" value="Chromosome"/>
</dbReference>
<sequence>MTSKHRVSGKDLDLLIESELLAMEREGLDRAPIKASTLHARLKAKGLISGGLSTLSVPHRRDLIVKYATRQHNLSDLNQQEIDLVTGRRTGAAYIKKAARMESERDIWQQKYHDNLFAMLDLVKEIQVSTPIKIEDILSPFLIRELRTTPQKK</sequence>
<proteinExistence type="predicted"/>
<protein>
    <submittedName>
        <fullName evidence="1">Uncharacterized protein</fullName>
    </submittedName>
</protein>
<dbReference type="RefSeq" id="WP_197930058.1">
    <property type="nucleotide sequence ID" value="NZ_CP065745.1"/>
</dbReference>
<dbReference type="EMBL" id="CP065745">
    <property type="protein sequence ID" value="QPR55820.1"/>
    <property type="molecule type" value="Genomic_DNA"/>
</dbReference>
<reference evidence="1 2" key="1">
    <citation type="submission" date="2020-12" db="EMBL/GenBank/DDBJ databases">
        <title>FDA dAtabase for Regulatory Grade micrObial Sequences (FDA-ARGOS): Supporting development and validation of Infectious Disease Dx tests.</title>
        <authorList>
            <person name="Sproer C."/>
            <person name="Gronow S."/>
            <person name="Severitt S."/>
            <person name="Schroder I."/>
            <person name="Tallon L."/>
            <person name="Sadzewicz L."/>
            <person name="Zhao X."/>
            <person name="Boylan J."/>
            <person name="Ott S."/>
            <person name="Bowen H."/>
            <person name="Vavikolanu K."/>
            <person name="Mehta A."/>
            <person name="Aluvathingal J."/>
            <person name="Nadendla S."/>
            <person name="Lowell S."/>
            <person name="Myers T."/>
            <person name="Yan Y."/>
            <person name="Sichtig H."/>
        </authorList>
    </citation>
    <scope>NUCLEOTIDE SEQUENCE [LARGE SCALE GENOMIC DNA]</scope>
    <source>
        <strain evidence="1 2">FDAARGOS_933</strain>
    </source>
</reference>
<evidence type="ECO:0000313" key="1">
    <source>
        <dbReference type="EMBL" id="QPR55820.1"/>
    </source>
</evidence>
<gene>
    <name evidence="1" type="ORF">I6G90_05170</name>
</gene>
<organism evidence="1 2">
    <name type="scientific">Aeromonas allosaccharophila</name>
    <dbReference type="NCBI Taxonomy" id="656"/>
    <lineage>
        <taxon>Bacteria</taxon>
        <taxon>Pseudomonadati</taxon>
        <taxon>Pseudomonadota</taxon>
        <taxon>Gammaproteobacteria</taxon>
        <taxon>Aeromonadales</taxon>
        <taxon>Aeromonadaceae</taxon>
        <taxon>Aeromonas</taxon>
    </lineage>
</organism>
<name>A0A7T2UNT8_9GAMM</name>
<evidence type="ECO:0000313" key="2">
    <source>
        <dbReference type="Proteomes" id="UP000595101"/>
    </source>
</evidence>
<dbReference type="AlphaFoldDB" id="A0A7T2UNT8"/>
<dbReference type="GeneID" id="60784974"/>
<dbReference type="KEGG" id="aall:I6G90_05170"/>